<accession>A0A5N5TJU4</accession>
<dbReference type="AlphaFoldDB" id="A0A5N5TJU4"/>
<dbReference type="GO" id="GO:0000110">
    <property type="term" value="C:nucleotide-excision repair factor 1 complex"/>
    <property type="evidence" value="ECO:0007669"/>
    <property type="project" value="TreeGrafter"/>
</dbReference>
<dbReference type="OrthoDB" id="10262814at2759"/>
<dbReference type="Proteomes" id="UP000326759">
    <property type="component" value="Unassembled WGS sequence"/>
</dbReference>
<dbReference type="Gene3D" id="1.10.150.20">
    <property type="entry name" value="5' to 3' exonuclease, C-terminal subdomain"/>
    <property type="match status" value="1"/>
</dbReference>
<reference evidence="1 2" key="1">
    <citation type="journal article" date="2019" name="PLoS Biol.">
        <title>Sex chromosomes control vertical transmission of feminizing Wolbachia symbionts in an isopod.</title>
        <authorList>
            <person name="Becking T."/>
            <person name="Chebbi M.A."/>
            <person name="Giraud I."/>
            <person name="Moumen B."/>
            <person name="Laverre T."/>
            <person name="Caubet Y."/>
            <person name="Peccoud J."/>
            <person name="Gilbert C."/>
            <person name="Cordaux R."/>
        </authorList>
    </citation>
    <scope>NUCLEOTIDE SEQUENCE [LARGE SCALE GENOMIC DNA]</scope>
    <source>
        <strain evidence="1">ANa2</strain>
        <tissue evidence="1">Whole body excluding digestive tract and cuticle</tissue>
    </source>
</reference>
<dbReference type="InterPro" id="IPR004579">
    <property type="entry name" value="ERCC1/RAD10/SWI10"/>
</dbReference>
<keyword evidence="2" id="KW-1185">Reference proteome</keyword>
<sequence>MDIKREVDIKDEVVEISEDISNNGQSLEQDTRLEEIQGKNVCPNKDVKEKMETKEELLTNEYTESRQPIEQVFVLDEDQMIEALTSIKSVNRTDAMTLLSTFGSLEKIVAATEEEISFCPGFGPQKASKLHSVLHQSFKKSS</sequence>
<dbReference type="PANTHER" id="PTHR12749:SF0">
    <property type="entry name" value="DNA EXCISION REPAIR PROTEIN ERCC-1"/>
    <property type="match status" value="1"/>
</dbReference>
<name>A0A5N5TJU4_9CRUS</name>
<dbReference type="PANTHER" id="PTHR12749">
    <property type="entry name" value="EXCISION REPAIR CROSS-COMPLEMENTING 1 ERCC1"/>
    <property type="match status" value="1"/>
</dbReference>
<dbReference type="GO" id="GO:0006312">
    <property type="term" value="P:mitotic recombination"/>
    <property type="evidence" value="ECO:0007669"/>
    <property type="project" value="TreeGrafter"/>
</dbReference>
<dbReference type="EMBL" id="SEYY01000809">
    <property type="protein sequence ID" value="KAB7506435.1"/>
    <property type="molecule type" value="Genomic_DNA"/>
</dbReference>
<evidence type="ECO:0000313" key="2">
    <source>
        <dbReference type="Proteomes" id="UP000326759"/>
    </source>
</evidence>
<dbReference type="SUPFAM" id="SSF47781">
    <property type="entry name" value="RuvA domain 2-like"/>
    <property type="match status" value="1"/>
</dbReference>
<comment type="caution">
    <text evidence="1">The sequence shown here is derived from an EMBL/GenBank/DDBJ whole genome shotgun (WGS) entry which is preliminary data.</text>
</comment>
<dbReference type="Pfam" id="PF14520">
    <property type="entry name" value="HHH_5"/>
    <property type="match status" value="1"/>
</dbReference>
<dbReference type="GO" id="GO:0070522">
    <property type="term" value="C:ERCC4-ERCC1 complex"/>
    <property type="evidence" value="ECO:0007669"/>
    <property type="project" value="TreeGrafter"/>
</dbReference>
<gene>
    <name evidence="1" type="primary">ERCC1</name>
    <name evidence="1" type="ORF">Anas_04314</name>
</gene>
<evidence type="ECO:0000313" key="1">
    <source>
        <dbReference type="EMBL" id="KAB7506435.1"/>
    </source>
</evidence>
<dbReference type="InterPro" id="IPR010994">
    <property type="entry name" value="RuvA_2-like"/>
</dbReference>
<dbReference type="GO" id="GO:0003684">
    <property type="term" value="F:damaged DNA binding"/>
    <property type="evidence" value="ECO:0007669"/>
    <property type="project" value="InterPro"/>
</dbReference>
<dbReference type="GO" id="GO:0070914">
    <property type="term" value="P:UV-damage excision repair"/>
    <property type="evidence" value="ECO:0007669"/>
    <property type="project" value="TreeGrafter"/>
</dbReference>
<dbReference type="GO" id="GO:0003697">
    <property type="term" value="F:single-stranded DNA binding"/>
    <property type="evidence" value="ECO:0007669"/>
    <property type="project" value="TreeGrafter"/>
</dbReference>
<protein>
    <submittedName>
        <fullName evidence="1">DNA excision repair protein ERCC-1</fullName>
    </submittedName>
</protein>
<proteinExistence type="predicted"/>
<organism evidence="1 2">
    <name type="scientific">Armadillidium nasatum</name>
    <dbReference type="NCBI Taxonomy" id="96803"/>
    <lineage>
        <taxon>Eukaryota</taxon>
        <taxon>Metazoa</taxon>
        <taxon>Ecdysozoa</taxon>
        <taxon>Arthropoda</taxon>
        <taxon>Crustacea</taxon>
        <taxon>Multicrustacea</taxon>
        <taxon>Malacostraca</taxon>
        <taxon>Eumalacostraca</taxon>
        <taxon>Peracarida</taxon>
        <taxon>Isopoda</taxon>
        <taxon>Oniscidea</taxon>
        <taxon>Crinocheta</taxon>
        <taxon>Armadillidiidae</taxon>
        <taxon>Armadillidium</taxon>
    </lineage>
</organism>